<dbReference type="AlphaFoldDB" id="A0A1Y1NKK7"/>
<dbReference type="NCBIfam" id="NF006133">
    <property type="entry name" value="PRK08278.1"/>
    <property type="match status" value="1"/>
</dbReference>
<evidence type="ECO:0000256" key="1">
    <source>
        <dbReference type="ARBA" id="ARBA00004173"/>
    </source>
</evidence>
<dbReference type="SUPFAM" id="SSF55718">
    <property type="entry name" value="SCP-like"/>
    <property type="match status" value="1"/>
</dbReference>
<evidence type="ECO:0000313" key="12">
    <source>
        <dbReference type="Proteomes" id="UP000327044"/>
    </source>
</evidence>
<evidence type="ECO:0000256" key="7">
    <source>
        <dbReference type="ARBA" id="ARBA00023140"/>
    </source>
</evidence>
<organism evidence="10">
    <name type="scientific">Photinus pyralis</name>
    <name type="common">Common eastern firefly</name>
    <name type="synonym">Lampyris pyralis</name>
    <dbReference type="NCBI Taxonomy" id="7054"/>
    <lineage>
        <taxon>Eukaryota</taxon>
        <taxon>Metazoa</taxon>
        <taxon>Ecdysozoa</taxon>
        <taxon>Arthropoda</taxon>
        <taxon>Hexapoda</taxon>
        <taxon>Insecta</taxon>
        <taxon>Pterygota</taxon>
        <taxon>Neoptera</taxon>
        <taxon>Endopterygota</taxon>
        <taxon>Coleoptera</taxon>
        <taxon>Polyphaga</taxon>
        <taxon>Elateriformia</taxon>
        <taxon>Elateroidea</taxon>
        <taxon>Lampyridae</taxon>
        <taxon>Lampyrinae</taxon>
        <taxon>Photinus</taxon>
    </lineage>
</organism>
<name>A0A1Y1NKK7_PHOPY</name>
<evidence type="ECO:0000256" key="4">
    <source>
        <dbReference type="ARBA" id="ARBA00022857"/>
    </source>
</evidence>
<evidence type="ECO:0000313" key="10">
    <source>
        <dbReference type="EMBL" id="JAV97460.1"/>
    </source>
</evidence>
<dbReference type="GO" id="GO:0005739">
    <property type="term" value="C:mitochondrion"/>
    <property type="evidence" value="ECO:0007669"/>
    <property type="project" value="UniProtKB-SubCell"/>
</dbReference>
<protein>
    <recommendedName>
        <fullName evidence="8">Hydroxysteroid dehydrogenase-like protein 2</fullName>
    </recommendedName>
</protein>
<reference evidence="11" key="3">
    <citation type="submission" date="2019-08" db="EMBL/GenBank/DDBJ databases">
        <authorList>
            <consortium name="Photinus pyralis genome working group"/>
            <person name="Fallon T.R."/>
            <person name="Sander Lower S.E."/>
            <person name="Weng J.-K."/>
        </authorList>
    </citation>
    <scope>NUCLEOTIDE SEQUENCE</scope>
    <source>
        <strain evidence="11">1611_PpyrPB1</strain>
        <tissue evidence="11">Whole body</tissue>
    </source>
</reference>
<dbReference type="EMBL" id="GEZM01001915">
    <property type="protein sequence ID" value="JAV97460.1"/>
    <property type="molecule type" value="Transcribed_RNA"/>
</dbReference>
<dbReference type="PANTHER" id="PTHR42808">
    <property type="entry name" value="HYDROXYSTEROID DEHYDROGENASE-LIKE PROTEIN 2"/>
    <property type="match status" value="1"/>
</dbReference>
<proteinExistence type="inferred from homology"/>
<evidence type="ECO:0000256" key="8">
    <source>
        <dbReference type="ARBA" id="ARBA00040243"/>
    </source>
</evidence>
<evidence type="ECO:0000256" key="3">
    <source>
        <dbReference type="ARBA" id="ARBA00006484"/>
    </source>
</evidence>
<dbReference type="GO" id="GO:0016491">
    <property type="term" value="F:oxidoreductase activity"/>
    <property type="evidence" value="ECO:0007669"/>
    <property type="project" value="UniProtKB-KW"/>
</dbReference>
<reference evidence="11 12" key="2">
    <citation type="journal article" date="2018" name="Elife">
        <title>Firefly genomes illuminate parallel origins of bioluminescence in beetles.</title>
        <authorList>
            <person name="Fallon T.R."/>
            <person name="Lower S.E."/>
            <person name="Chang C.H."/>
            <person name="Bessho-Uehara M."/>
            <person name="Martin G.J."/>
            <person name="Bewick A.J."/>
            <person name="Behringer M."/>
            <person name="Debat H.J."/>
            <person name="Wong I."/>
            <person name="Day J.C."/>
            <person name="Suvorov A."/>
            <person name="Silva C.J."/>
            <person name="Stanger-Hall K.F."/>
            <person name="Hall D.W."/>
            <person name="Schmitz R.J."/>
            <person name="Nelson D.R."/>
            <person name="Lewis S.M."/>
            <person name="Shigenobu S."/>
            <person name="Bybee S.M."/>
            <person name="Larracuente A.M."/>
            <person name="Oba Y."/>
            <person name="Weng J.K."/>
        </authorList>
    </citation>
    <scope>NUCLEOTIDE SEQUENCE [LARGE SCALE GENOMIC DNA]</scope>
    <source>
        <strain evidence="11">1611_PpyrPB1</strain>
        <tissue evidence="11">Whole body</tissue>
    </source>
</reference>
<evidence type="ECO:0000256" key="5">
    <source>
        <dbReference type="ARBA" id="ARBA00023002"/>
    </source>
</evidence>
<dbReference type="InterPro" id="IPR036527">
    <property type="entry name" value="SCP2_sterol-bd_dom_sf"/>
</dbReference>
<dbReference type="OrthoDB" id="1933717at2759"/>
<accession>A0A1Y1NKK7</accession>
<reference evidence="10" key="1">
    <citation type="journal article" date="2016" name="Sci. Rep.">
        <title>Molecular characterization of firefly nuptial gifts: a multi-omics approach sheds light on postcopulatory sexual selection.</title>
        <authorList>
            <person name="Al-Wathiqui N."/>
            <person name="Fallon T.R."/>
            <person name="South A."/>
            <person name="Weng J.K."/>
            <person name="Lewis S.M."/>
        </authorList>
    </citation>
    <scope>NUCLEOTIDE SEQUENCE</scope>
</reference>
<dbReference type="PANTHER" id="PTHR42808:SF3">
    <property type="entry name" value="HYDROXYSTEROID DEHYDROGENASE-LIKE PROTEIN 2"/>
    <property type="match status" value="1"/>
</dbReference>
<dbReference type="Pfam" id="PF02036">
    <property type="entry name" value="SCP2"/>
    <property type="match status" value="1"/>
</dbReference>
<dbReference type="InterPro" id="IPR036291">
    <property type="entry name" value="NAD(P)-bd_dom_sf"/>
</dbReference>
<feature type="domain" description="SCP2" evidence="9">
    <location>
        <begin position="315"/>
        <end position="401"/>
    </location>
</feature>
<evidence type="ECO:0000259" key="9">
    <source>
        <dbReference type="Pfam" id="PF02036"/>
    </source>
</evidence>
<evidence type="ECO:0000313" key="11">
    <source>
        <dbReference type="EMBL" id="KAB0802713.1"/>
    </source>
</evidence>
<dbReference type="Proteomes" id="UP000327044">
    <property type="component" value="Unassembled WGS sequence"/>
</dbReference>
<keyword evidence="5" id="KW-0560">Oxidoreductase</keyword>
<keyword evidence="12" id="KW-1185">Reference proteome</keyword>
<evidence type="ECO:0000256" key="6">
    <source>
        <dbReference type="ARBA" id="ARBA00023128"/>
    </source>
</evidence>
<keyword evidence="6" id="KW-0496">Mitochondrion</keyword>
<comment type="similarity">
    <text evidence="3">Belongs to the short-chain dehydrogenases/reductases (SDR) family.</text>
</comment>
<dbReference type="PRINTS" id="PR00081">
    <property type="entry name" value="GDHRDH"/>
</dbReference>
<dbReference type="GO" id="GO:0005777">
    <property type="term" value="C:peroxisome"/>
    <property type="evidence" value="ECO:0007669"/>
    <property type="project" value="UniProtKB-SubCell"/>
</dbReference>
<keyword evidence="7" id="KW-0576">Peroxisome</keyword>
<dbReference type="InterPro" id="IPR003033">
    <property type="entry name" value="SCP2_sterol-bd_dom"/>
</dbReference>
<sequence>MEDLHIEIVDKNVKKLYGKTAFITGGAQGIGREIALRLARDGANVVIAAKTDKPQIHTTVYDVEFAGGRGLAVVMDIRHEDQVIRAVNMAVKKFGGIDILVNNASAISLTDTQDSDMKDYDLINDVNARGTFLVTKTCLPYLKKSASPHVLCIAPPINLKTGWFIGRVGYAIAKYGMSMCVIGMAEEFRGYRISVNALWPRFVIENDQGAANIAKQVCRKATIMGDAAYAIFTREPRPIGEFFLDDQALTQTGVTNLESYCVDPSYVNMLVLNAFVDDSGTIVQKIVQKATLDVDKSQTTVQMGKIIEKFESLFDEDLVKKTKRIFQIEITGDDPQKAYIDLKNGKGAFRVGESPEKADIHLSMAPDIFHNSFVLGIKPSFAYMNGFLKVQGDKTALRLLDNVVRKSVAKL</sequence>
<keyword evidence="4" id="KW-0521">NADP</keyword>
<dbReference type="InParanoid" id="A0A1Y1NKK7"/>
<dbReference type="SUPFAM" id="SSF51735">
    <property type="entry name" value="NAD(P)-binding Rossmann-fold domains"/>
    <property type="match status" value="1"/>
</dbReference>
<dbReference type="Gene3D" id="3.40.50.720">
    <property type="entry name" value="NAD(P)-binding Rossmann-like Domain"/>
    <property type="match status" value="1"/>
</dbReference>
<dbReference type="Pfam" id="PF00106">
    <property type="entry name" value="adh_short"/>
    <property type="match status" value="1"/>
</dbReference>
<comment type="subcellular location">
    <subcellularLocation>
        <location evidence="1">Mitochondrion</location>
    </subcellularLocation>
    <subcellularLocation>
        <location evidence="2">Peroxisome</location>
    </subcellularLocation>
</comment>
<dbReference type="EMBL" id="VVIM01000002">
    <property type="protein sequence ID" value="KAB0802713.1"/>
    <property type="molecule type" value="Genomic_DNA"/>
</dbReference>
<evidence type="ECO:0000256" key="2">
    <source>
        <dbReference type="ARBA" id="ARBA00004275"/>
    </source>
</evidence>
<dbReference type="Gene3D" id="3.30.1050.10">
    <property type="entry name" value="SCP2 sterol-binding domain"/>
    <property type="match status" value="1"/>
</dbReference>
<dbReference type="InterPro" id="IPR051935">
    <property type="entry name" value="HSDL2"/>
</dbReference>
<gene>
    <name evidence="11" type="ORF">PPYR_04899</name>
</gene>
<dbReference type="FunFam" id="3.40.50.720:FF:000301">
    <property type="entry name" value="Hydroxysteroid dehydrogenase like 2"/>
    <property type="match status" value="1"/>
</dbReference>
<dbReference type="InterPro" id="IPR002347">
    <property type="entry name" value="SDR_fam"/>
</dbReference>